<evidence type="ECO:0000256" key="2">
    <source>
        <dbReference type="ARBA" id="ARBA00023043"/>
    </source>
</evidence>
<feature type="repeat" description="ANK" evidence="3">
    <location>
        <begin position="236"/>
        <end position="268"/>
    </location>
</feature>
<dbReference type="InterPro" id="IPR002110">
    <property type="entry name" value="Ankyrin_rpt"/>
</dbReference>
<dbReference type="EMBL" id="JAKELL010000087">
    <property type="protein sequence ID" value="KAH8983535.1"/>
    <property type="molecule type" value="Genomic_DNA"/>
</dbReference>
<evidence type="ECO:0000256" key="3">
    <source>
        <dbReference type="PROSITE-ProRule" id="PRU00023"/>
    </source>
</evidence>
<dbReference type="SMART" id="SM00248">
    <property type="entry name" value="ANK"/>
    <property type="match status" value="7"/>
</dbReference>
<feature type="repeat" description="ANK" evidence="3">
    <location>
        <begin position="124"/>
        <end position="156"/>
    </location>
</feature>
<keyword evidence="5" id="KW-1185">Reference proteome</keyword>
<organism evidence="4 5">
    <name type="scientific">Lactarius akahatsu</name>
    <dbReference type="NCBI Taxonomy" id="416441"/>
    <lineage>
        <taxon>Eukaryota</taxon>
        <taxon>Fungi</taxon>
        <taxon>Dikarya</taxon>
        <taxon>Basidiomycota</taxon>
        <taxon>Agaricomycotina</taxon>
        <taxon>Agaricomycetes</taxon>
        <taxon>Russulales</taxon>
        <taxon>Russulaceae</taxon>
        <taxon>Lactarius</taxon>
    </lineage>
</organism>
<feature type="repeat" description="ANK" evidence="3">
    <location>
        <begin position="52"/>
        <end position="84"/>
    </location>
</feature>
<evidence type="ECO:0000256" key="1">
    <source>
        <dbReference type="ARBA" id="ARBA00022737"/>
    </source>
</evidence>
<dbReference type="PANTHER" id="PTHR24126:SF14">
    <property type="entry name" value="ANK_REP_REGION DOMAIN-CONTAINING PROTEIN"/>
    <property type="match status" value="1"/>
</dbReference>
<dbReference type="PROSITE" id="PS50297">
    <property type="entry name" value="ANK_REP_REGION"/>
    <property type="match status" value="5"/>
</dbReference>
<dbReference type="SUPFAM" id="SSF48403">
    <property type="entry name" value="Ankyrin repeat"/>
    <property type="match status" value="1"/>
</dbReference>
<name>A0AAD4L9H5_9AGAM</name>
<comment type="caution">
    <text evidence="4">The sequence shown here is derived from an EMBL/GenBank/DDBJ whole genome shotgun (WGS) entry which is preliminary data.</text>
</comment>
<dbReference type="PROSITE" id="PS50088">
    <property type="entry name" value="ANK_REPEAT"/>
    <property type="match status" value="6"/>
</dbReference>
<dbReference type="Pfam" id="PF00023">
    <property type="entry name" value="Ank"/>
    <property type="match status" value="1"/>
</dbReference>
<sequence>MLLDHGADVNAEDNLSRPPLHRMCEEYYWPDRSDFVQLLTERGADVNARGKDHKTALHLASRALNFESMRVLLDCGANVNAEDLLGQTPLHGVLENTLYRFEGDLDVAKLLVEHGADVNTQNKRCATLLHIAASKLNLESVRVFLDLGARANVKDSRSQTPLHKVLLSKHHRKDRLGIALLLIEGGANVNARDKNHETPLHLASYFLEPKSVRILLDHGADADAADNRDPTPSDDGYQTPLHQAPRLVSLEVAWILLKNGADLNAENKEGKTPFQLAQESTKEEMKRLLPSIWRARRAQCVALMGLLYGY</sequence>
<dbReference type="InterPro" id="IPR036770">
    <property type="entry name" value="Ankyrin_rpt-contain_sf"/>
</dbReference>
<dbReference type="Pfam" id="PF12796">
    <property type="entry name" value="Ank_2"/>
    <property type="match status" value="2"/>
</dbReference>
<feature type="repeat" description="ANK" evidence="3">
    <location>
        <begin position="85"/>
        <end position="123"/>
    </location>
</feature>
<evidence type="ECO:0000313" key="4">
    <source>
        <dbReference type="EMBL" id="KAH8983535.1"/>
    </source>
</evidence>
<feature type="repeat" description="ANK" evidence="3">
    <location>
        <begin position="195"/>
        <end position="227"/>
    </location>
</feature>
<feature type="repeat" description="ANK" evidence="3">
    <location>
        <begin position="157"/>
        <end position="194"/>
    </location>
</feature>
<gene>
    <name evidence="4" type="ORF">EDB92DRAFT_1890453</name>
</gene>
<reference evidence="4" key="1">
    <citation type="submission" date="2022-01" db="EMBL/GenBank/DDBJ databases">
        <title>Comparative genomics reveals a dynamic genome evolution in the ectomycorrhizal milk-cap (Lactarius) mushrooms.</title>
        <authorList>
            <consortium name="DOE Joint Genome Institute"/>
            <person name="Lebreton A."/>
            <person name="Tang N."/>
            <person name="Kuo A."/>
            <person name="LaButti K."/>
            <person name="Drula E."/>
            <person name="Barry K."/>
            <person name="Clum A."/>
            <person name="Lipzen A."/>
            <person name="Mousain D."/>
            <person name="Ng V."/>
            <person name="Wang R."/>
            <person name="Wang X."/>
            <person name="Dai Y."/>
            <person name="Henrissat B."/>
            <person name="Grigoriev I.V."/>
            <person name="Guerin-Laguette A."/>
            <person name="Yu F."/>
            <person name="Martin F.M."/>
        </authorList>
    </citation>
    <scope>NUCLEOTIDE SEQUENCE</scope>
    <source>
        <strain evidence="4">QP</strain>
    </source>
</reference>
<dbReference type="AlphaFoldDB" id="A0AAD4L9H5"/>
<protein>
    <submittedName>
        <fullName evidence="4">Ankyrin repeat-containing domain protein</fullName>
    </submittedName>
</protein>
<evidence type="ECO:0000313" key="5">
    <source>
        <dbReference type="Proteomes" id="UP001201163"/>
    </source>
</evidence>
<keyword evidence="2 3" id="KW-0040">ANK repeat</keyword>
<dbReference type="PANTHER" id="PTHR24126">
    <property type="entry name" value="ANKYRIN REPEAT, PH AND SEC7 DOMAIN CONTAINING PROTEIN SECG-RELATED"/>
    <property type="match status" value="1"/>
</dbReference>
<dbReference type="Proteomes" id="UP001201163">
    <property type="component" value="Unassembled WGS sequence"/>
</dbReference>
<accession>A0AAD4L9H5</accession>
<dbReference type="Gene3D" id="1.25.40.20">
    <property type="entry name" value="Ankyrin repeat-containing domain"/>
    <property type="match status" value="5"/>
</dbReference>
<keyword evidence="1" id="KW-0677">Repeat</keyword>
<proteinExistence type="predicted"/>